<feature type="compositionally biased region" description="Basic and acidic residues" evidence="2">
    <location>
        <begin position="1"/>
        <end position="12"/>
    </location>
</feature>
<evidence type="ECO:0000256" key="2">
    <source>
        <dbReference type="SAM" id="MobiDB-lite"/>
    </source>
</evidence>
<feature type="region of interest" description="Disordered" evidence="2">
    <location>
        <begin position="281"/>
        <end position="314"/>
    </location>
</feature>
<feature type="compositionally biased region" description="Polar residues" evidence="2">
    <location>
        <begin position="26"/>
        <end position="44"/>
    </location>
</feature>
<keyword evidence="4" id="KW-1185">Reference proteome</keyword>
<feature type="non-terminal residue" evidence="3">
    <location>
        <position position="1"/>
    </location>
</feature>
<proteinExistence type="predicted"/>
<dbReference type="AlphaFoldDB" id="A0AAD3DYI9"/>
<feature type="coiled-coil region" evidence="1">
    <location>
        <begin position="324"/>
        <end position="358"/>
    </location>
</feature>
<feature type="compositionally biased region" description="Low complexity" evidence="2">
    <location>
        <begin position="179"/>
        <end position="210"/>
    </location>
</feature>
<feature type="region of interest" description="Disordered" evidence="2">
    <location>
        <begin position="1"/>
        <end position="44"/>
    </location>
</feature>
<feature type="coiled-coil region" evidence="1">
    <location>
        <begin position="100"/>
        <end position="158"/>
    </location>
</feature>
<evidence type="ECO:0000313" key="3">
    <source>
        <dbReference type="EMBL" id="GFR50203.1"/>
    </source>
</evidence>
<name>A0AAD3DYI9_9CHLO</name>
<reference evidence="3 4" key="1">
    <citation type="journal article" date="2021" name="Sci. Rep.">
        <title>Genome sequencing of the multicellular alga Astrephomene provides insights into convergent evolution of germ-soma differentiation.</title>
        <authorList>
            <person name="Yamashita S."/>
            <person name="Yamamoto K."/>
            <person name="Matsuzaki R."/>
            <person name="Suzuki S."/>
            <person name="Yamaguchi H."/>
            <person name="Hirooka S."/>
            <person name="Minakuchi Y."/>
            <person name="Miyagishima S."/>
            <person name="Kawachi M."/>
            <person name="Toyoda A."/>
            <person name="Nozaki H."/>
        </authorList>
    </citation>
    <scope>NUCLEOTIDE SEQUENCE [LARGE SCALE GENOMIC DNA]</scope>
    <source>
        <strain evidence="3 4">NIES-4017</strain>
    </source>
</reference>
<evidence type="ECO:0000256" key="1">
    <source>
        <dbReference type="SAM" id="Coils"/>
    </source>
</evidence>
<protein>
    <submittedName>
        <fullName evidence="3">Uncharacterized protein</fullName>
    </submittedName>
</protein>
<keyword evidence="1" id="KW-0175">Coiled coil</keyword>
<feature type="region of interest" description="Disordered" evidence="2">
    <location>
        <begin position="179"/>
        <end position="213"/>
    </location>
</feature>
<comment type="caution">
    <text evidence="3">The sequence shown here is derived from an EMBL/GenBank/DDBJ whole genome shotgun (WGS) entry which is preliminary data.</text>
</comment>
<dbReference type="Proteomes" id="UP001054857">
    <property type="component" value="Unassembled WGS sequence"/>
</dbReference>
<dbReference type="EMBL" id="BMAR01000036">
    <property type="protein sequence ID" value="GFR50203.1"/>
    <property type="molecule type" value="Genomic_DNA"/>
</dbReference>
<sequence>MLDRERRDRAEAESTIARLQEDREQTGTSLTCTQQRLASSEQQLEQLRSELDRVTRELGEKAHEVEDLQQRQHDQLVAGEHDRKSAQTVPGLSLVGVTMLNATEMELEGLRAEHENLRAKAEMQATELRQLHKEVSGLRAARDKLVDELQEMQQLLEIKEGFAAEDELLAAAKVSSTSAKSATLSKGTDSKAAARAAPRGAPAASRGGSSMAKGRTTILGQSMDTSASSGSVPIGRRRMAASVGGSAVSMIRSSGGGSDSSFRNSTESLFDRVPPFSGSVTDRYGRRSIPLPPGTPSVRTSMPGTAPCSGASTPRQNFDALARLEEVQFQLAQAEAARQALECQLQAAQDLIMSKDSELATANLMLLEYERMSNSAAQCQQPTASPLLQLLLPTSAHAAKSPDATPANIDGDALSSRRRDADCGVEESSQGSSINADFNIKSTQMDDMIARLEALQAECQELARRAADLDEQRLRAVMEADDRLAELQATKEYISELEEEVGLLQAMSLKASQEMQTKAQAVQEQEAELLAARQELARAQANYAAQAKEAEELSLKLLAVQPHGPGVGLHDASSD</sequence>
<accession>A0AAD3DYI9</accession>
<dbReference type="PANTHER" id="PTHR43941">
    <property type="entry name" value="STRUCTURAL MAINTENANCE OF CHROMOSOMES PROTEIN 2"/>
    <property type="match status" value="1"/>
</dbReference>
<feature type="coiled-coil region" evidence="1">
    <location>
        <begin position="445"/>
        <end position="556"/>
    </location>
</feature>
<organism evidence="3 4">
    <name type="scientific">Astrephomene gubernaculifera</name>
    <dbReference type="NCBI Taxonomy" id="47775"/>
    <lineage>
        <taxon>Eukaryota</taxon>
        <taxon>Viridiplantae</taxon>
        <taxon>Chlorophyta</taxon>
        <taxon>core chlorophytes</taxon>
        <taxon>Chlorophyceae</taxon>
        <taxon>CS clade</taxon>
        <taxon>Chlamydomonadales</taxon>
        <taxon>Astrephomenaceae</taxon>
        <taxon>Astrephomene</taxon>
    </lineage>
</organism>
<gene>
    <name evidence="3" type="ORF">Agub_g12380</name>
</gene>
<dbReference type="PANTHER" id="PTHR43941:SF1">
    <property type="entry name" value="STRUCTURAL MAINTENANCE OF CHROMOSOMES PROTEIN 2"/>
    <property type="match status" value="1"/>
</dbReference>
<evidence type="ECO:0000313" key="4">
    <source>
        <dbReference type="Proteomes" id="UP001054857"/>
    </source>
</evidence>